<organism evidence="3 4">
    <name type="scientific">Kribbella orskensis</name>
    <dbReference type="NCBI Taxonomy" id="2512216"/>
    <lineage>
        <taxon>Bacteria</taxon>
        <taxon>Bacillati</taxon>
        <taxon>Actinomycetota</taxon>
        <taxon>Actinomycetes</taxon>
        <taxon>Propionibacteriales</taxon>
        <taxon>Kribbellaceae</taxon>
        <taxon>Kribbella</taxon>
    </lineage>
</organism>
<keyword evidence="2" id="KW-0472">Membrane</keyword>
<gene>
    <name evidence="3" type="ORF">EV644_10439</name>
</gene>
<protein>
    <submittedName>
        <fullName evidence="3">Uncharacterized protein</fullName>
    </submittedName>
</protein>
<keyword evidence="2" id="KW-1133">Transmembrane helix</keyword>
<sequence length="211" mass="22150">MGSGVHRLATAYRLVWSALSGLVGVLGLMAGVFLVPADVLYPLFFIAALLGLTVATTSWSKTEETTISARSGRSAVIAVTVISAIVACAGHVVLLGAAGSGLVVVLCVTSPAAMRWCSRRLGHIPGTLGGSDALTTAELCRLWQDSYEALRDATTATARLRIVQTRQLYLDELERREPVGLKTWLGDNASAAGDPSRFLARDGEDVPPADG</sequence>
<feature type="transmembrane region" description="Helical" evidence="2">
    <location>
        <begin position="12"/>
        <end position="34"/>
    </location>
</feature>
<reference evidence="3 4" key="1">
    <citation type="journal article" date="2015" name="Stand. Genomic Sci.">
        <title>Genomic Encyclopedia of Bacterial and Archaeal Type Strains, Phase III: the genomes of soil and plant-associated and newly described type strains.</title>
        <authorList>
            <person name="Whitman W.B."/>
            <person name="Woyke T."/>
            <person name="Klenk H.P."/>
            <person name="Zhou Y."/>
            <person name="Lilburn T.G."/>
            <person name="Beck B.J."/>
            <person name="De Vos P."/>
            <person name="Vandamme P."/>
            <person name="Eisen J.A."/>
            <person name="Garrity G."/>
            <person name="Hugenholtz P."/>
            <person name="Kyrpides N.C."/>
        </authorList>
    </citation>
    <scope>NUCLEOTIDE SEQUENCE [LARGE SCALE GENOMIC DNA]</scope>
    <source>
        <strain evidence="3 4">VKM Ac-2538</strain>
    </source>
</reference>
<dbReference type="EMBL" id="SLWM01000004">
    <property type="protein sequence ID" value="TCO25535.1"/>
    <property type="molecule type" value="Genomic_DNA"/>
</dbReference>
<feature type="region of interest" description="Disordered" evidence="1">
    <location>
        <begin position="190"/>
        <end position="211"/>
    </location>
</feature>
<evidence type="ECO:0000256" key="2">
    <source>
        <dbReference type="SAM" id="Phobius"/>
    </source>
</evidence>
<dbReference type="Proteomes" id="UP000295818">
    <property type="component" value="Unassembled WGS sequence"/>
</dbReference>
<proteinExistence type="predicted"/>
<name>A0ABY2BPS6_9ACTN</name>
<accession>A0ABY2BPS6</accession>
<keyword evidence="2" id="KW-0812">Transmembrane</keyword>
<feature type="transmembrane region" description="Helical" evidence="2">
    <location>
        <begin position="40"/>
        <end position="60"/>
    </location>
</feature>
<keyword evidence="4" id="KW-1185">Reference proteome</keyword>
<evidence type="ECO:0000256" key="1">
    <source>
        <dbReference type="SAM" id="MobiDB-lite"/>
    </source>
</evidence>
<comment type="caution">
    <text evidence="3">The sequence shown here is derived from an EMBL/GenBank/DDBJ whole genome shotgun (WGS) entry which is preliminary data.</text>
</comment>
<feature type="transmembrane region" description="Helical" evidence="2">
    <location>
        <begin position="72"/>
        <end position="92"/>
    </location>
</feature>
<evidence type="ECO:0000313" key="3">
    <source>
        <dbReference type="EMBL" id="TCO25535.1"/>
    </source>
</evidence>
<evidence type="ECO:0000313" key="4">
    <source>
        <dbReference type="Proteomes" id="UP000295818"/>
    </source>
</evidence>